<reference evidence="2 4" key="2">
    <citation type="submission" date="2018-08" db="EMBL/GenBank/DDBJ databases">
        <title>A genome reference for cultivated species of the human gut microbiota.</title>
        <authorList>
            <person name="Zou Y."/>
            <person name="Xue W."/>
            <person name="Luo G."/>
        </authorList>
    </citation>
    <scope>NUCLEOTIDE SEQUENCE [LARGE SCALE GENOMIC DNA]</scope>
    <source>
        <strain evidence="2 4">TF05-12AC</strain>
    </source>
</reference>
<gene>
    <name evidence="2" type="ORF">DXC40_03105</name>
    <name evidence="1" type="ORF">ERS852551_01138</name>
</gene>
<evidence type="ECO:0000313" key="2">
    <source>
        <dbReference type="EMBL" id="RGE70062.1"/>
    </source>
</evidence>
<dbReference type="EMBL" id="CZBE01000006">
    <property type="protein sequence ID" value="CUP54405.1"/>
    <property type="molecule type" value="Genomic_DNA"/>
</dbReference>
<dbReference type="GO" id="GO:0016301">
    <property type="term" value="F:kinase activity"/>
    <property type="evidence" value="ECO:0007669"/>
    <property type="project" value="UniProtKB-KW"/>
</dbReference>
<dbReference type="OrthoDB" id="9799092at2"/>
<dbReference type="InterPro" id="IPR007344">
    <property type="entry name" value="GrpB/CoaE"/>
</dbReference>
<dbReference type="Proteomes" id="UP000095765">
    <property type="component" value="Unassembled WGS sequence"/>
</dbReference>
<evidence type="ECO:0000313" key="1">
    <source>
        <dbReference type="EMBL" id="CUP54405.1"/>
    </source>
</evidence>
<dbReference type="PANTHER" id="PTHR34822:SF1">
    <property type="entry name" value="GRPB FAMILY PROTEIN"/>
    <property type="match status" value="1"/>
</dbReference>
<dbReference type="Pfam" id="PF04229">
    <property type="entry name" value="GrpB"/>
    <property type="match status" value="1"/>
</dbReference>
<reference evidence="1 3" key="1">
    <citation type="submission" date="2015-09" db="EMBL/GenBank/DDBJ databases">
        <authorList>
            <consortium name="Pathogen Informatics"/>
        </authorList>
    </citation>
    <scope>NUCLEOTIDE SEQUENCE [LARGE SCALE GENOMIC DNA]</scope>
    <source>
        <strain evidence="1 3">2789STDY5834939</strain>
    </source>
</reference>
<keyword evidence="1" id="KW-0418">Kinase</keyword>
<sequence length="181" mass="20659">MPQRIHVVPYDPNWERLFKEESALIGQILGPNLDCIHHIGSTAVFGLCAKPIIDILPVVFDLSAVDGQTGAFWAAGYEAMGEFGIPGRRYFRKGGDRRTHQLHIFEKTNVQEIERHLAFCDYLRAHPEKADEYGALKRRLAAQYPDSIDRYCDGKDQFVRRTERAALLWRRGQTGAAFLNK</sequence>
<keyword evidence="1" id="KW-0808">Transferase</keyword>
<proteinExistence type="predicted"/>
<dbReference type="RefSeq" id="WP_006877258.1">
    <property type="nucleotide sequence ID" value="NZ_CABIWA010000003.1"/>
</dbReference>
<organism evidence="1 3">
    <name type="scientific">Anaerotruncus colihominis</name>
    <dbReference type="NCBI Taxonomy" id="169435"/>
    <lineage>
        <taxon>Bacteria</taxon>
        <taxon>Bacillati</taxon>
        <taxon>Bacillota</taxon>
        <taxon>Clostridia</taxon>
        <taxon>Eubacteriales</taxon>
        <taxon>Oscillospiraceae</taxon>
        <taxon>Anaerotruncus</taxon>
    </lineage>
</organism>
<dbReference type="AlphaFoldDB" id="A0A174P7R1"/>
<accession>A0A174P7R1</accession>
<dbReference type="Proteomes" id="UP000260828">
    <property type="component" value="Unassembled WGS sequence"/>
</dbReference>
<dbReference type="EMBL" id="QVME01000001">
    <property type="protein sequence ID" value="RGE70062.1"/>
    <property type="molecule type" value="Genomic_DNA"/>
</dbReference>
<evidence type="ECO:0000313" key="4">
    <source>
        <dbReference type="Proteomes" id="UP000260828"/>
    </source>
</evidence>
<evidence type="ECO:0000313" key="3">
    <source>
        <dbReference type="Proteomes" id="UP000095765"/>
    </source>
</evidence>
<dbReference type="PANTHER" id="PTHR34822">
    <property type="entry name" value="GRPB DOMAIN PROTEIN (AFU_ORTHOLOGUE AFUA_1G01530)"/>
    <property type="match status" value="1"/>
</dbReference>
<name>A0A174P7R1_9FIRM</name>
<protein>
    <submittedName>
        <fullName evidence="1">Dephospho-CoA kinase/protein folding accessory domain-containing protein</fullName>
    </submittedName>
    <submittedName>
        <fullName evidence="2">GrpB family protein</fullName>
    </submittedName>
</protein>
<dbReference type="SUPFAM" id="SSF81301">
    <property type="entry name" value="Nucleotidyltransferase"/>
    <property type="match status" value="1"/>
</dbReference>
<dbReference type="Gene3D" id="3.30.460.10">
    <property type="entry name" value="Beta Polymerase, domain 2"/>
    <property type="match status" value="1"/>
</dbReference>
<dbReference type="InterPro" id="IPR043519">
    <property type="entry name" value="NT_sf"/>
</dbReference>